<dbReference type="EMBL" id="CABVLU010000005">
    <property type="protein sequence ID" value="VVT57793.1"/>
    <property type="molecule type" value="Genomic_DNA"/>
</dbReference>
<dbReference type="Proteomes" id="UP000398389">
    <property type="component" value="Unassembled WGS sequence"/>
</dbReference>
<organism evidence="2 3">
    <name type="scientific">Magnusiomyces paraingens</name>
    <dbReference type="NCBI Taxonomy" id="2606893"/>
    <lineage>
        <taxon>Eukaryota</taxon>
        <taxon>Fungi</taxon>
        <taxon>Dikarya</taxon>
        <taxon>Ascomycota</taxon>
        <taxon>Saccharomycotina</taxon>
        <taxon>Dipodascomycetes</taxon>
        <taxon>Dipodascales</taxon>
        <taxon>Dipodascaceae</taxon>
        <taxon>Magnusiomyces</taxon>
    </lineage>
</organism>
<evidence type="ECO:0000313" key="2">
    <source>
        <dbReference type="EMBL" id="VVT57793.1"/>
    </source>
</evidence>
<accession>A0A5E8C2G3</accession>
<dbReference type="GeneID" id="43584686"/>
<feature type="transmembrane region" description="Helical" evidence="1">
    <location>
        <begin position="259"/>
        <end position="283"/>
    </location>
</feature>
<keyword evidence="1" id="KW-1133">Transmembrane helix</keyword>
<name>A0A5E8C2G3_9ASCO</name>
<keyword evidence="1" id="KW-0472">Membrane</keyword>
<evidence type="ECO:0000256" key="1">
    <source>
        <dbReference type="SAM" id="Phobius"/>
    </source>
</evidence>
<evidence type="ECO:0000313" key="3">
    <source>
        <dbReference type="Proteomes" id="UP000398389"/>
    </source>
</evidence>
<keyword evidence="3" id="KW-1185">Reference proteome</keyword>
<gene>
    <name evidence="2" type="ORF">SAPINGB_P005872</name>
</gene>
<sequence>MKFLSNLKKSQPWTFSHSVLDGSFFGPLLLLFLGTIAVAPIGATFTPNLEFGLLTINSGAPVHLLGLSINEDGRLGYLSNSRDPFIGKFASDGRVYVPGQPSTYLTVGGVNRTSLQIVRNSNVTTTFDVNSEGHFLYRNSSLFIAVNEGSGQSAGPGSPGGPTGSLYRYYVYDSQLLSDIRGKEYYTVALRVLWSQSGKGMASLGSGTDNDDDASATFAGNVTGSALAGNLSVVASNYTLNGSVLSQVSGSGLGSKSCALSYAAVAGMLAATVLVLVGTNIVFVF</sequence>
<dbReference type="AlphaFoldDB" id="A0A5E8C2G3"/>
<feature type="transmembrane region" description="Helical" evidence="1">
    <location>
        <begin position="24"/>
        <end position="45"/>
    </location>
</feature>
<protein>
    <submittedName>
        <fullName evidence="2">Uncharacterized protein</fullName>
    </submittedName>
</protein>
<keyword evidence="1" id="KW-0812">Transmembrane</keyword>
<proteinExistence type="predicted"/>
<reference evidence="2 3" key="1">
    <citation type="submission" date="2019-09" db="EMBL/GenBank/DDBJ databases">
        <authorList>
            <person name="Brejova B."/>
        </authorList>
    </citation>
    <scope>NUCLEOTIDE SEQUENCE [LARGE SCALE GENOMIC DNA]</scope>
</reference>
<dbReference type="RefSeq" id="XP_031856477.1">
    <property type="nucleotide sequence ID" value="XM_032000586.1"/>
</dbReference>